<evidence type="ECO:0000313" key="3">
    <source>
        <dbReference type="Proteomes" id="UP000235786"/>
    </source>
</evidence>
<feature type="compositionally biased region" description="Polar residues" evidence="1">
    <location>
        <begin position="237"/>
        <end position="249"/>
    </location>
</feature>
<proteinExistence type="predicted"/>
<dbReference type="Gene3D" id="3.30.710.10">
    <property type="entry name" value="Potassium Channel Kv1.1, Chain A"/>
    <property type="match status" value="1"/>
</dbReference>
<dbReference type="OrthoDB" id="5394931at2759"/>
<dbReference type="AlphaFoldDB" id="A0A2J6RHD4"/>
<dbReference type="EMBL" id="KZ613948">
    <property type="protein sequence ID" value="PMD37907.1"/>
    <property type="molecule type" value="Genomic_DNA"/>
</dbReference>
<gene>
    <name evidence="2" type="ORF">L207DRAFT_635354</name>
</gene>
<evidence type="ECO:0000313" key="2">
    <source>
        <dbReference type="EMBL" id="PMD37907.1"/>
    </source>
</evidence>
<reference evidence="2 3" key="1">
    <citation type="submission" date="2016-04" db="EMBL/GenBank/DDBJ databases">
        <title>A degradative enzymes factory behind the ericoid mycorrhizal symbiosis.</title>
        <authorList>
            <consortium name="DOE Joint Genome Institute"/>
            <person name="Martino E."/>
            <person name="Morin E."/>
            <person name="Grelet G."/>
            <person name="Kuo A."/>
            <person name="Kohler A."/>
            <person name="Daghino S."/>
            <person name="Barry K."/>
            <person name="Choi C."/>
            <person name="Cichocki N."/>
            <person name="Clum A."/>
            <person name="Copeland A."/>
            <person name="Hainaut M."/>
            <person name="Haridas S."/>
            <person name="Labutti K."/>
            <person name="Lindquist E."/>
            <person name="Lipzen A."/>
            <person name="Khouja H.-R."/>
            <person name="Murat C."/>
            <person name="Ohm R."/>
            <person name="Olson A."/>
            <person name="Spatafora J."/>
            <person name="Veneault-Fourrey C."/>
            <person name="Henrissat B."/>
            <person name="Grigoriev I."/>
            <person name="Martin F."/>
            <person name="Perotto S."/>
        </authorList>
    </citation>
    <scope>NUCLEOTIDE SEQUENCE [LARGE SCALE GENOMIC DNA]</scope>
    <source>
        <strain evidence="2 3">F</strain>
    </source>
</reference>
<feature type="region of interest" description="Disordered" evidence="1">
    <location>
        <begin position="200"/>
        <end position="297"/>
    </location>
</feature>
<protein>
    <recommendedName>
        <fullName evidence="4">BTB domain-containing protein</fullName>
    </recommendedName>
</protein>
<evidence type="ECO:0000256" key="1">
    <source>
        <dbReference type="SAM" id="MobiDB-lite"/>
    </source>
</evidence>
<sequence length="297" mass="33307">MHQDSAQTASEGRIIAGLENSQQVFHVPIVALKRSAVIKGYIDDPDSMPESLRKDGALYLPNCDPEVIRTLIHCLKREDYSSSEYEFDVNLRTQDPLFYIKTYKLAMTLAVESLSTAALRKMKSRNYDTQTFIEIVAWAEAAHLTDGKQFRGWLDAYIAKHSETLRESRVLKATIMEGGSKAWVFCLVLMSSLSHAMEELSTSRHEPTRRHPPPDSVSKRSASDPSIISRARHGVLYSQSPGTSPSLKRNSIGGDEQHQAKKRNLKATVEDAANSEDEEPRPHKSSAPEVVSRKRRS</sequence>
<organism evidence="2 3">
    <name type="scientific">Hyaloscypha variabilis (strain UAMH 11265 / GT02V1 / F)</name>
    <name type="common">Meliniomyces variabilis</name>
    <dbReference type="NCBI Taxonomy" id="1149755"/>
    <lineage>
        <taxon>Eukaryota</taxon>
        <taxon>Fungi</taxon>
        <taxon>Dikarya</taxon>
        <taxon>Ascomycota</taxon>
        <taxon>Pezizomycotina</taxon>
        <taxon>Leotiomycetes</taxon>
        <taxon>Helotiales</taxon>
        <taxon>Hyaloscyphaceae</taxon>
        <taxon>Hyaloscypha</taxon>
        <taxon>Hyaloscypha variabilis</taxon>
    </lineage>
</organism>
<keyword evidence="3" id="KW-1185">Reference proteome</keyword>
<dbReference type="Proteomes" id="UP000235786">
    <property type="component" value="Unassembled WGS sequence"/>
</dbReference>
<accession>A0A2J6RHD4</accession>
<name>A0A2J6RHD4_HYAVF</name>
<dbReference type="InterPro" id="IPR011333">
    <property type="entry name" value="SKP1/BTB/POZ_sf"/>
</dbReference>
<evidence type="ECO:0008006" key="4">
    <source>
        <dbReference type="Google" id="ProtNLM"/>
    </source>
</evidence>